<dbReference type="Pfam" id="PF13175">
    <property type="entry name" value="AAA_15"/>
    <property type="match status" value="1"/>
</dbReference>
<reference evidence="3" key="1">
    <citation type="journal article" date="2012" name="Science">
        <title>Fermentation, hydrogen, and sulfur metabolism in multiple uncultivated bacterial phyla.</title>
        <authorList>
            <person name="Wrighton K.C."/>
            <person name="Thomas B.C."/>
            <person name="Sharon I."/>
            <person name="Miller C.S."/>
            <person name="Castelle C.J."/>
            <person name="VerBerkmoes N.C."/>
            <person name="Wilkins M.J."/>
            <person name="Hettich R.L."/>
            <person name="Lipton M.S."/>
            <person name="Williams K.H."/>
            <person name="Long P.E."/>
            <person name="Banfield J.F."/>
        </authorList>
    </citation>
    <scope>NUCLEOTIDE SEQUENCE [LARGE SCALE GENOMIC DNA]</scope>
</reference>
<dbReference type="InterPro" id="IPR041685">
    <property type="entry name" value="AAA_GajA/Old/RecF-like"/>
</dbReference>
<name>K1XHB7_9BACT</name>
<dbReference type="Pfam" id="PF12476">
    <property type="entry name" value="DUF3696"/>
    <property type="match status" value="1"/>
</dbReference>
<dbReference type="AlphaFoldDB" id="K1XHB7"/>
<dbReference type="InterPro" id="IPR051396">
    <property type="entry name" value="Bact_Antivir_Def_Nuclease"/>
</dbReference>
<dbReference type="InterPro" id="IPR014592">
    <property type="entry name" value="P-loop_UCP034888"/>
</dbReference>
<dbReference type="InterPro" id="IPR027417">
    <property type="entry name" value="P-loop_NTPase"/>
</dbReference>
<evidence type="ECO:0000259" key="2">
    <source>
        <dbReference type="Pfam" id="PF13175"/>
    </source>
</evidence>
<gene>
    <name evidence="3" type="ORF">ACD_80C00223G0002</name>
</gene>
<proteinExistence type="predicted"/>
<accession>K1XHB7</accession>
<dbReference type="PIRSF" id="PIRSF034888">
    <property type="entry name" value="P-loop_UCP034888"/>
    <property type="match status" value="1"/>
</dbReference>
<evidence type="ECO:0008006" key="4">
    <source>
        <dbReference type="Google" id="ProtNLM"/>
    </source>
</evidence>
<feature type="domain" description="DUF3696" evidence="1">
    <location>
        <begin position="362"/>
        <end position="405"/>
    </location>
</feature>
<protein>
    <recommendedName>
        <fullName evidence="4">DUF3696 domain-containing protein</fullName>
    </recommendedName>
</protein>
<evidence type="ECO:0000259" key="1">
    <source>
        <dbReference type="Pfam" id="PF12476"/>
    </source>
</evidence>
<dbReference type="PANTHER" id="PTHR43581:SF2">
    <property type="entry name" value="EXCINUCLEASE ATPASE SUBUNIT"/>
    <property type="match status" value="1"/>
</dbReference>
<dbReference type="Gene3D" id="3.40.50.300">
    <property type="entry name" value="P-loop containing nucleotide triphosphate hydrolases"/>
    <property type="match status" value="2"/>
</dbReference>
<feature type="domain" description="Endonuclease GajA/Old nuclease/RecF-like AAA" evidence="2">
    <location>
        <begin position="1"/>
        <end position="346"/>
    </location>
</feature>
<dbReference type="PANTHER" id="PTHR43581">
    <property type="entry name" value="ATP/GTP PHOSPHATASE"/>
    <property type="match status" value="1"/>
</dbReference>
<dbReference type="InterPro" id="IPR022532">
    <property type="entry name" value="DUF3696"/>
</dbReference>
<sequence>MLTSIKLQNFKCFRDLTEVPLSKLNLFTGVNGKGKSTVIQSLLLIRQSSEINRVTQNIFFNGSCVELGTFNDVKNIDIPTKEPIILGYTFRTDDGEYNICYKLISDDLDDMSALLSEVTICGSYKTEPFNVEIYKVGDRHKFSHNGKRRPMRWSDLLFNKEVAGNDLQLKYVKFITNLTKIHYVSADRLGPQDYYFKSNLPRFTTVGNKGQYTATILAKKKTEPVIYELCIEDYPQTVLDQTEAWLNKIFGGGKINIKTIEASIVLLQMNSSNSRQLFKPINVGFGYSYILPIVVSSLIAQKGSILIIENPEAHLHPRAQSQLIKFLARVASTGVQVIVESHSDHILNGLRVAVVDGEIPLTYTDVKVAYFDGSDNYFKEVPIHSDGSITSWPEDFFDQTDKDFRLLFGMWKCTFI</sequence>
<comment type="caution">
    <text evidence="3">The sequence shown here is derived from an EMBL/GenBank/DDBJ whole genome shotgun (WGS) entry which is preliminary data.</text>
</comment>
<organism evidence="3">
    <name type="scientific">uncultured bacterium</name>
    <name type="common">gcode 4</name>
    <dbReference type="NCBI Taxonomy" id="1234023"/>
    <lineage>
        <taxon>Bacteria</taxon>
        <taxon>environmental samples</taxon>
    </lineage>
</organism>
<dbReference type="EMBL" id="AMFJ01036230">
    <property type="protein sequence ID" value="EKD24512.1"/>
    <property type="molecule type" value="Genomic_DNA"/>
</dbReference>
<evidence type="ECO:0000313" key="3">
    <source>
        <dbReference type="EMBL" id="EKD24512.1"/>
    </source>
</evidence>
<dbReference type="SUPFAM" id="SSF52540">
    <property type="entry name" value="P-loop containing nucleoside triphosphate hydrolases"/>
    <property type="match status" value="1"/>
</dbReference>